<dbReference type="GO" id="GO:0003723">
    <property type="term" value="F:RNA binding"/>
    <property type="evidence" value="ECO:0007669"/>
    <property type="project" value="TreeGrafter"/>
</dbReference>
<organism evidence="7 8">
    <name type="scientific">Pristionchus mayeri</name>
    <dbReference type="NCBI Taxonomy" id="1317129"/>
    <lineage>
        <taxon>Eukaryota</taxon>
        <taxon>Metazoa</taxon>
        <taxon>Ecdysozoa</taxon>
        <taxon>Nematoda</taxon>
        <taxon>Chromadorea</taxon>
        <taxon>Rhabditida</taxon>
        <taxon>Rhabditina</taxon>
        <taxon>Diplogasteromorpha</taxon>
        <taxon>Diplogasteroidea</taxon>
        <taxon>Neodiplogasteridae</taxon>
        <taxon>Pristionchus</taxon>
    </lineage>
</organism>
<keyword evidence="3" id="KW-0677">Repeat</keyword>
<feature type="compositionally biased region" description="Basic and acidic residues" evidence="5">
    <location>
        <begin position="1489"/>
        <end position="1505"/>
    </location>
</feature>
<feature type="region of interest" description="Disordered" evidence="5">
    <location>
        <begin position="1457"/>
        <end position="1510"/>
    </location>
</feature>
<dbReference type="SUPFAM" id="SSF50249">
    <property type="entry name" value="Nucleic acid-binding proteins"/>
    <property type="match status" value="4"/>
</dbReference>
<dbReference type="Gene3D" id="2.40.50.140">
    <property type="entry name" value="Nucleic acid-binding proteins"/>
    <property type="match status" value="4"/>
</dbReference>
<comment type="subcellular location">
    <subcellularLocation>
        <location evidence="1">Nucleus</location>
        <location evidence="1">Nucleolus</location>
    </subcellularLocation>
</comment>
<dbReference type="PROSITE" id="PS50126">
    <property type="entry name" value="S1"/>
    <property type="match status" value="4"/>
</dbReference>
<dbReference type="InterPro" id="IPR045209">
    <property type="entry name" value="Rrp5"/>
</dbReference>
<evidence type="ECO:0000259" key="6">
    <source>
        <dbReference type="PROSITE" id="PS50126"/>
    </source>
</evidence>
<evidence type="ECO:0000256" key="4">
    <source>
        <dbReference type="ARBA" id="ARBA00023242"/>
    </source>
</evidence>
<dbReference type="InterPro" id="IPR011990">
    <property type="entry name" value="TPR-like_helical_dom_sf"/>
</dbReference>
<keyword evidence="4" id="KW-0539">Nucleus</keyword>
<evidence type="ECO:0000256" key="2">
    <source>
        <dbReference type="ARBA" id="ARBA00022552"/>
    </source>
</evidence>
<dbReference type="Gene3D" id="1.25.40.10">
    <property type="entry name" value="Tetratricopeptide repeat domain"/>
    <property type="match status" value="1"/>
</dbReference>
<dbReference type="Proteomes" id="UP001328107">
    <property type="component" value="Unassembled WGS sequence"/>
</dbReference>
<feature type="domain" description="S1 motif" evidence="6">
    <location>
        <begin position="727"/>
        <end position="797"/>
    </location>
</feature>
<feature type="non-terminal residue" evidence="7">
    <location>
        <position position="1"/>
    </location>
</feature>
<gene>
    <name evidence="7" type="ORF">PMAYCL1PPCAC_12282</name>
</gene>
<dbReference type="SMART" id="SM00386">
    <property type="entry name" value="HAT"/>
    <property type="match status" value="6"/>
</dbReference>
<evidence type="ECO:0000256" key="5">
    <source>
        <dbReference type="SAM" id="MobiDB-lite"/>
    </source>
</evidence>
<dbReference type="InterPro" id="IPR003107">
    <property type="entry name" value="HAT"/>
</dbReference>
<evidence type="ECO:0000256" key="3">
    <source>
        <dbReference type="ARBA" id="ARBA00022737"/>
    </source>
</evidence>
<comment type="caution">
    <text evidence="7">The sequence shown here is derived from an EMBL/GenBank/DDBJ whole genome shotgun (WGS) entry which is preliminary data.</text>
</comment>
<dbReference type="InterPro" id="IPR055430">
    <property type="entry name" value="HAT_Syf1_CNRKL1_C"/>
</dbReference>
<feature type="compositionally biased region" description="Acidic residues" evidence="5">
    <location>
        <begin position="1457"/>
        <end position="1468"/>
    </location>
</feature>
<feature type="compositionally biased region" description="Basic and acidic residues" evidence="5">
    <location>
        <begin position="16"/>
        <end position="25"/>
    </location>
</feature>
<dbReference type="PANTHER" id="PTHR23270">
    <property type="entry name" value="PROGRAMMED CELL DEATH PROTEIN 11 PRE-RRNA PROCESSING PROTEIN RRP5"/>
    <property type="match status" value="1"/>
</dbReference>
<evidence type="ECO:0000313" key="7">
    <source>
        <dbReference type="EMBL" id="GMR42087.1"/>
    </source>
</evidence>
<dbReference type="SUPFAM" id="SSF48452">
    <property type="entry name" value="TPR-like"/>
    <property type="match status" value="2"/>
</dbReference>
<dbReference type="PANTHER" id="PTHR23270:SF10">
    <property type="entry name" value="PROTEIN RRP5 HOMOLOG"/>
    <property type="match status" value="1"/>
</dbReference>
<reference evidence="8" key="1">
    <citation type="submission" date="2022-10" db="EMBL/GenBank/DDBJ databases">
        <title>Genome assembly of Pristionchus species.</title>
        <authorList>
            <person name="Yoshida K."/>
            <person name="Sommer R.J."/>
        </authorList>
    </citation>
    <scope>NUCLEOTIDE SEQUENCE [LARGE SCALE GENOMIC DNA]</scope>
    <source>
        <strain evidence="8">RS5460</strain>
    </source>
</reference>
<feature type="domain" description="S1 motif" evidence="6">
    <location>
        <begin position="1315"/>
        <end position="1376"/>
    </location>
</feature>
<dbReference type="FunFam" id="1.25.40.10:FF:000065">
    <property type="entry name" value="Programmed cell death 11"/>
    <property type="match status" value="1"/>
</dbReference>
<protein>
    <recommendedName>
        <fullName evidence="6">S1 motif domain-containing protein</fullName>
    </recommendedName>
</protein>
<dbReference type="Pfam" id="PF23231">
    <property type="entry name" value="HAT_Syf1_CNRKL1_C"/>
    <property type="match status" value="1"/>
</dbReference>
<dbReference type="GO" id="GO:0006364">
    <property type="term" value="P:rRNA processing"/>
    <property type="evidence" value="ECO:0007669"/>
    <property type="project" value="UniProtKB-KW"/>
</dbReference>
<dbReference type="InterPro" id="IPR012340">
    <property type="entry name" value="NA-bd_OB-fold"/>
</dbReference>
<dbReference type="GO" id="GO:0032040">
    <property type="term" value="C:small-subunit processome"/>
    <property type="evidence" value="ECO:0007669"/>
    <property type="project" value="TreeGrafter"/>
</dbReference>
<evidence type="ECO:0000256" key="1">
    <source>
        <dbReference type="ARBA" id="ARBA00004604"/>
    </source>
</evidence>
<name>A0AAN4ZPL9_9BILA</name>
<keyword evidence="2" id="KW-0698">rRNA processing</keyword>
<feature type="compositionally biased region" description="Basic and acidic residues" evidence="5">
    <location>
        <begin position="51"/>
        <end position="61"/>
    </location>
</feature>
<sequence length="1780" mass="196595">SVVMTEVDLPRGGSIVEKKEKRQRDDSEEDGLFKKKAKKEDSKKGKIGLPEGHEHSGKENELDGVWKSPITHEVMIEGVLGLGYVSEIRVCEVILETASSFRVTLPITELGAYALAEVKADRLQLEDAFPIGHAVPFKVLAKEKTFKKKPLNKQPAVESSAIKVTIDPAKINKHLGPTTIFVGLAIAAEVKSIEEKGLLLDIGLKNTSAFLSKDLLPNGFTPKVGLPLTVRIQSTANMRMLQVALAVEMDTLSEEAISSLSLRSLMPGTIILASPLQTKSEGAFVSLGNGVNAWLPRRAMPPRIRSNIESFVRPLRVVILLCQQNSRLLCISAHPDIVAVSRSEKRRNFQGVHLGDVIKCEVTRRKEGKVEMAIVREDEEDDGKGSLLTVTATKASLEGAANEKRYSMGSHHEMRVLGVRIAERAITVGNTKEIMKMACVSFQDAKGGAKVSAVIKKLTTAGVHVLIFGRIRGFIPIRYMSDKGVTSVEKAFPLNESIPCRVLTSSEEHRNVLLTARKSQIADEGSLITDWSLAKPGQTCVGVVVHRFERGGSLVSFYNDIRGMLPDVECRKKKNLEVGDAINVRIVAVDEEKKRMELAIADGSLPVNVVLKAKEASVLSASSITGSVQAVNGGGKKKSGGEGIVLDVESSSITIPPSLLSDSLDSPFTSGSLDEILPSKRMVGEEMQLIPLGDQSGLHRATGKRFIMEWASKVGGMPTRGEEMESGMIVPGVVSQRVVDYGYTVEIPGGTGVVGRIAFSAINEGESGEHALSIGQTVVVRVTHVDTGKKMMSLALEWSSPSSSFNIPLELVRSSIGEQQWMGERHGLPPLGEKVTGEVVQVMDDVCLMRMEREGKRITAYARKGNFPKETLTGTVVTALCIDYVWPRGDVEVAIVEEEEKKDQKKKKTPKKEKKEIQCSPRVVLSRRDYMGVLVDGGVVYTPARCHPNHVIRGEELAAVGSSVVLRGEREEMGGVRVSEREGDEEGLERAKKEMEGSGKDAAIKKTKTVGAVEEESIGGPLVKKFGISKGRVEGLVALPKDGKKAAGERSRCAILIKMNGGVMGRLHVSELPSRFLVEGTTPLETFLSEYQHRSIHVLVMTLKHVEVEGKKSIVCDVSLNEEKLANVKKCKRTVDVRNKFHNGDLVSVFYADHGVKGQLVYEVNPRWRALVEGSSDKHAVTPDYGVMKRAKVLAINKQSMELTVVLVENMKLQPGSVCTARYHSFSLAPIKTLVTVSSGERGMLTLTSICDDFQKAVKRMKELKTSNELMDVRLLAHHAEGVSFQWVVVSKERSAKKNGVVDPLIKSRDDVKEGSTLRGFVAYMKKDEVKIELGPGVLAELVEESEKRESLKVNDLVSVKVMEVDEDGDILVDVEKIVQSNGGGERKRLSSTATDASIETPKKRVKGEKEEKKKIVKEKKELADPGFDWSSSAFSMDAMAEIGGIRGKMGDMNVESEGEEKMEVEEEETKKEKKEKKKKSEMSISELEVEKEKKLSAKERKMMEEEGELTSDGDYARALKGDPNDAQLWIRYMSHFMGKDELAKARAIAEKALTTINYREDAELFVLWCAYVNLEVSFGDVDSWNGVFTRACESADSYKMHKHMAAILAENEKFAEADAIFEKLIKKFRSKSDEVWTLYGEYLYSNGREEEARALMTRALQCVPNTRHVALIARFAALEYTKGDEEKGRNIFENLLATYPKKTEVWSTYVDLSVKHANVDQARHVLERVTSLPLSVFKLRPFYKKWIELETREGDEKSLAEVKKKALEYLTSLKEMLDE</sequence>
<accession>A0AAN4ZPL9</accession>
<dbReference type="EMBL" id="BTRK01000003">
    <property type="protein sequence ID" value="GMR42087.1"/>
    <property type="molecule type" value="Genomic_DNA"/>
</dbReference>
<feature type="domain" description="S1 motif" evidence="6">
    <location>
        <begin position="537"/>
        <end position="601"/>
    </location>
</feature>
<dbReference type="SMART" id="SM00316">
    <property type="entry name" value="S1"/>
    <property type="match status" value="6"/>
</dbReference>
<feature type="region of interest" description="Disordered" evidence="5">
    <location>
        <begin position="1383"/>
        <end position="1412"/>
    </location>
</feature>
<feature type="domain" description="S1 motif" evidence="6">
    <location>
        <begin position="448"/>
        <end position="517"/>
    </location>
</feature>
<proteinExistence type="predicted"/>
<feature type="region of interest" description="Disordered" evidence="5">
    <location>
        <begin position="1"/>
        <end position="62"/>
    </location>
</feature>
<evidence type="ECO:0000313" key="8">
    <source>
        <dbReference type="Proteomes" id="UP001328107"/>
    </source>
</evidence>
<keyword evidence="8" id="KW-1185">Reference proteome</keyword>
<dbReference type="InterPro" id="IPR003029">
    <property type="entry name" value="S1_domain"/>
</dbReference>